<dbReference type="PROSITE" id="PS50977">
    <property type="entry name" value="HTH_TETR_2"/>
    <property type="match status" value="1"/>
</dbReference>
<evidence type="ECO:0000256" key="4">
    <source>
        <dbReference type="PROSITE-ProRule" id="PRU00335"/>
    </source>
</evidence>
<evidence type="ECO:0000313" key="7">
    <source>
        <dbReference type="EMBL" id="PHV68852.1"/>
    </source>
</evidence>
<dbReference type="Gene3D" id="1.10.10.60">
    <property type="entry name" value="Homeodomain-like"/>
    <property type="match status" value="1"/>
</dbReference>
<evidence type="ECO:0000256" key="3">
    <source>
        <dbReference type="ARBA" id="ARBA00023163"/>
    </source>
</evidence>
<dbReference type="EMBL" id="PEBD01000004">
    <property type="protein sequence ID" value="PHV68852.1"/>
    <property type="molecule type" value="Genomic_DNA"/>
</dbReference>
<dbReference type="InterPro" id="IPR036271">
    <property type="entry name" value="Tet_transcr_reg_TetR-rel_C_sf"/>
</dbReference>
<feature type="compositionally biased region" description="Basic and acidic residues" evidence="5">
    <location>
        <begin position="237"/>
        <end position="246"/>
    </location>
</feature>
<dbReference type="Pfam" id="PF00440">
    <property type="entry name" value="TetR_N"/>
    <property type="match status" value="1"/>
</dbReference>
<dbReference type="SUPFAM" id="SSF46689">
    <property type="entry name" value="Homeodomain-like"/>
    <property type="match status" value="1"/>
</dbReference>
<dbReference type="InterPro" id="IPR001647">
    <property type="entry name" value="HTH_TetR"/>
</dbReference>
<accession>A0A2G3PUZ6</accession>
<keyword evidence="3" id="KW-0804">Transcription</keyword>
<dbReference type="RefSeq" id="WP_099381934.1">
    <property type="nucleotide sequence ID" value="NZ_PEBD01000004.1"/>
</dbReference>
<dbReference type="Gene3D" id="1.10.357.10">
    <property type="entry name" value="Tetracycline Repressor, domain 2"/>
    <property type="match status" value="1"/>
</dbReference>
<keyword evidence="2 4" id="KW-0238">DNA-binding</keyword>
<dbReference type="InterPro" id="IPR011075">
    <property type="entry name" value="TetR_C"/>
</dbReference>
<feature type="region of interest" description="Disordered" evidence="5">
    <location>
        <begin position="236"/>
        <end position="260"/>
    </location>
</feature>
<evidence type="ECO:0000256" key="5">
    <source>
        <dbReference type="SAM" id="MobiDB-lite"/>
    </source>
</evidence>
<dbReference type="GO" id="GO:0000976">
    <property type="term" value="F:transcription cis-regulatory region binding"/>
    <property type="evidence" value="ECO:0007669"/>
    <property type="project" value="TreeGrafter"/>
</dbReference>
<dbReference type="Pfam" id="PF16859">
    <property type="entry name" value="TetR_C_11"/>
    <property type="match status" value="1"/>
</dbReference>
<gene>
    <name evidence="7" type="ORF">CSW57_00640</name>
</gene>
<name>A0A2G3PUZ6_WILMA</name>
<dbReference type="AlphaFoldDB" id="A0A2G3PUZ6"/>
<feature type="domain" description="HTH tetR-type" evidence="6">
    <location>
        <begin position="57"/>
        <end position="117"/>
    </location>
</feature>
<dbReference type="InterPro" id="IPR009057">
    <property type="entry name" value="Homeodomain-like_sf"/>
</dbReference>
<dbReference type="PANTHER" id="PTHR30055:SF148">
    <property type="entry name" value="TETR-FAMILY TRANSCRIPTIONAL REGULATOR"/>
    <property type="match status" value="1"/>
</dbReference>
<comment type="caution">
    <text evidence="7">The sequence shown here is derived from an EMBL/GenBank/DDBJ whole genome shotgun (WGS) entry which is preliminary data.</text>
</comment>
<protein>
    <submittedName>
        <fullName evidence="7">TetR family transcriptional regulator</fullName>
    </submittedName>
</protein>
<dbReference type="InterPro" id="IPR050109">
    <property type="entry name" value="HTH-type_TetR-like_transc_reg"/>
</dbReference>
<sequence length="260" mass="28616">MAWQPLNARFCSVKTTVGCGLDKGQSAEEANAGVHHVTSESVPQAPVTARRHGGRTARVRRDVLNATLRHIAERGLEGLTIAAIATAAGVAQTTVYRRWPTPPSLVADALSDLAAERNPIPDTGDIRLDLYQLADQIAHLLAEPAIVRLLGVSLALSADPDVATARTLFWENRFRLSQPVVDRAIRRGQLRPHSNPHEVIETLVAPLYYRLLVSDQAIDRDLIHRCVDTTLKLHAQRVKDRHHEETTTDGYRGPNGRSPD</sequence>
<organism evidence="7 8">
    <name type="scientific">Williamsia marianensis</name>
    <dbReference type="NCBI Taxonomy" id="85044"/>
    <lineage>
        <taxon>Bacteria</taxon>
        <taxon>Bacillati</taxon>
        <taxon>Actinomycetota</taxon>
        <taxon>Actinomycetes</taxon>
        <taxon>Mycobacteriales</taxon>
        <taxon>Nocardiaceae</taxon>
        <taxon>Williamsia</taxon>
    </lineage>
</organism>
<dbReference type="Proteomes" id="UP000225108">
    <property type="component" value="Unassembled WGS sequence"/>
</dbReference>
<reference evidence="7 8" key="1">
    <citation type="submission" date="2017-10" db="EMBL/GenBank/DDBJ databases">
        <title>The draft genome sequence of Williamsia sp. BULT 1.1 isolated from the semi-arid grassland soils from South Africa.</title>
        <authorList>
            <person name="Kabwe M.H."/>
            <person name="Govender N."/>
            <person name="Mutseka Lunga P."/>
            <person name="Vikram S."/>
            <person name="Makhalanyane T.P."/>
        </authorList>
    </citation>
    <scope>NUCLEOTIDE SEQUENCE [LARGE SCALE GENOMIC DNA]</scope>
    <source>
        <strain evidence="7 8">BULT 1.1</strain>
    </source>
</reference>
<dbReference type="PANTHER" id="PTHR30055">
    <property type="entry name" value="HTH-TYPE TRANSCRIPTIONAL REGULATOR RUTR"/>
    <property type="match status" value="1"/>
</dbReference>
<evidence type="ECO:0000259" key="6">
    <source>
        <dbReference type="PROSITE" id="PS50977"/>
    </source>
</evidence>
<evidence type="ECO:0000256" key="2">
    <source>
        <dbReference type="ARBA" id="ARBA00023125"/>
    </source>
</evidence>
<keyword evidence="1" id="KW-0805">Transcription regulation</keyword>
<feature type="DNA-binding region" description="H-T-H motif" evidence="4">
    <location>
        <begin position="80"/>
        <end position="99"/>
    </location>
</feature>
<evidence type="ECO:0000313" key="8">
    <source>
        <dbReference type="Proteomes" id="UP000225108"/>
    </source>
</evidence>
<proteinExistence type="predicted"/>
<evidence type="ECO:0000256" key="1">
    <source>
        <dbReference type="ARBA" id="ARBA00023015"/>
    </source>
</evidence>
<dbReference type="SUPFAM" id="SSF48498">
    <property type="entry name" value="Tetracyclin repressor-like, C-terminal domain"/>
    <property type="match status" value="1"/>
</dbReference>
<dbReference type="GO" id="GO:0003700">
    <property type="term" value="F:DNA-binding transcription factor activity"/>
    <property type="evidence" value="ECO:0007669"/>
    <property type="project" value="TreeGrafter"/>
</dbReference>